<evidence type="ECO:0000256" key="1">
    <source>
        <dbReference type="SAM" id="MobiDB-lite"/>
    </source>
</evidence>
<evidence type="ECO:0000313" key="3">
    <source>
        <dbReference type="Proteomes" id="UP000799118"/>
    </source>
</evidence>
<dbReference type="Proteomes" id="UP000799118">
    <property type="component" value="Unassembled WGS sequence"/>
</dbReference>
<gene>
    <name evidence="2" type="ORF">BT96DRAFT_975052</name>
</gene>
<accession>A0A6A4HSW8</accession>
<name>A0A6A4HSW8_9AGAR</name>
<dbReference type="EMBL" id="ML769452">
    <property type="protein sequence ID" value="KAE9400861.1"/>
    <property type="molecule type" value="Genomic_DNA"/>
</dbReference>
<feature type="region of interest" description="Disordered" evidence="1">
    <location>
        <begin position="524"/>
        <end position="547"/>
    </location>
</feature>
<evidence type="ECO:0000313" key="2">
    <source>
        <dbReference type="EMBL" id="KAE9400861.1"/>
    </source>
</evidence>
<keyword evidence="3" id="KW-1185">Reference proteome</keyword>
<reference evidence="2" key="1">
    <citation type="journal article" date="2019" name="Environ. Microbiol.">
        <title>Fungal ecological strategies reflected in gene transcription - a case study of two litter decomposers.</title>
        <authorList>
            <person name="Barbi F."/>
            <person name="Kohler A."/>
            <person name="Barry K."/>
            <person name="Baskaran P."/>
            <person name="Daum C."/>
            <person name="Fauchery L."/>
            <person name="Ihrmark K."/>
            <person name="Kuo A."/>
            <person name="LaButti K."/>
            <person name="Lipzen A."/>
            <person name="Morin E."/>
            <person name="Grigoriev I.V."/>
            <person name="Henrissat B."/>
            <person name="Lindahl B."/>
            <person name="Martin F."/>
        </authorList>
    </citation>
    <scope>NUCLEOTIDE SEQUENCE</scope>
    <source>
        <strain evidence="2">JB14</strain>
    </source>
</reference>
<sequence>MAKGVVAMLERNWRCFSETNQREAILIRHQVHLYLSFLVPLNLRRFTFGRTQTLEIKTNGARFREKQVTNSKKWFSVALWSWYSIGAQACDMVLLSKCHLSIMLERVIDANDPEGDLIFGRELAAKKTLVRSAAMGLATMTLTTDDDNDGQPFNVNQRKLLFCTGLSILSRNIKLRDEKSCEGTNATIDSKLDFGGIHGTQLVFVELNRCRRVGNQTALQKRAQPGGCASDELQRLDEIRNKNSEDTRLGVLGSRYFIVLRLGLVSQSWRPQHRGIIRWPVKHTYLSSEINDSGWKGVKPTEFFLVGNACTLLRPYLLSLVRQFSSSTMDALINSMTDTFSLIPNHGGTEELIPDGDQIEQLPSNEAQALKHAICISYRAISSYTRMQDGLIAVGSAQGTSPIAVVVNDDQRRAELLHHLVDKPPRFITSQALKKSTHARQNYECGAILVQHRHVVNLARVLEEDPKSVESTRHTFFLVVLIIHETGHYLRSILYPNDSLRRVSPPSLRPHAFLFSPHRSWRNPDLRDENQPWKSPFEEKRVSTSKK</sequence>
<protein>
    <submittedName>
        <fullName evidence="2">Uncharacterized protein</fullName>
    </submittedName>
</protein>
<proteinExistence type="predicted"/>
<dbReference type="AlphaFoldDB" id="A0A6A4HSW8"/>
<organism evidence="2 3">
    <name type="scientific">Gymnopus androsaceus JB14</name>
    <dbReference type="NCBI Taxonomy" id="1447944"/>
    <lineage>
        <taxon>Eukaryota</taxon>
        <taxon>Fungi</taxon>
        <taxon>Dikarya</taxon>
        <taxon>Basidiomycota</taxon>
        <taxon>Agaricomycotina</taxon>
        <taxon>Agaricomycetes</taxon>
        <taxon>Agaricomycetidae</taxon>
        <taxon>Agaricales</taxon>
        <taxon>Marasmiineae</taxon>
        <taxon>Omphalotaceae</taxon>
        <taxon>Gymnopus</taxon>
    </lineage>
</organism>